<dbReference type="Proteomes" id="UP000682416">
    <property type="component" value="Chromosome"/>
</dbReference>
<dbReference type="InterPro" id="IPR011009">
    <property type="entry name" value="Kinase-like_dom_sf"/>
</dbReference>
<proteinExistence type="predicted"/>
<evidence type="ECO:0000256" key="6">
    <source>
        <dbReference type="ARBA" id="ARBA00022840"/>
    </source>
</evidence>
<keyword evidence="5" id="KW-0418">Kinase</keyword>
<dbReference type="SMART" id="SM00220">
    <property type="entry name" value="S_TKc"/>
    <property type="match status" value="1"/>
</dbReference>
<feature type="compositionally biased region" description="Basic residues" evidence="7">
    <location>
        <begin position="1"/>
        <end position="22"/>
    </location>
</feature>
<protein>
    <recommendedName>
        <fullName evidence="1">non-specific serine/threonine protein kinase</fullName>
        <ecNumber evidence="1">2.7.11.1</ecNumber>
    </recommendedName>
</protein>
<feature type="domain" description="Protein kinase" evidence="8">
    <location>
        <begin position="1"/>
        <end position="239"/>
    </location>
</feature>
<sequence length="287" mass="30261">MARRGRHPGRAQGHARRRGRRRGGPDGRARRCPGPGPRRRRRPHLVRPFLRRHGAVPGDYASALEDGGPLPLGEVLAVGRAVAGALDALHGRGLLHHRIEPGNILRAPEGAVLADMGGVTPVEGRPAPVGLDPLAVAYASPEALSGQHPLTPASDVYRLATVLWALLAGYPPFARGPGAIGDPFTYRERALSENPPRLPRADLPVRLRAVLDRALSREPGRRQDAAEFARDLAPGEPPTGALEPVPGANDAWGSPARRPGPTGGPWTPGVPPTPPGTLWGLGLLDPG</sequence>
<dbReference type="PANTHER" id="PTHR43289">
    <property type="entry name" value="MITOGEN-ACTIVATED PROTEIN KINASE KINASE KINASE 20-RELATED"/>
    <property type="match status" value="1"/>
</dbReference>
<feature type="compositionally biased region" description="Basic residues" evidence="7">
    <location>
        <begin position="37"/>
        <end position="47"/>
    </location>
</feature>
<dbReference type="AlphaFoldDB" id="A0A975LDL8"/>
<dbReference type="Gene3D" id="1.10.510.10">
    <property type="entry name" value="Transferase(Phosphotransferase) domain 1"/>
    <property type="match status" value="1"/>
</dbReference>
<accession>A0A975LDL8</accession>
<evidence type="ECO:0000256" key="4">
    <source>
        <dbReference type="ARBA" id="ARBA00022741"/>
    </source>
</evidence>
<gene>
    <name evidence="9" type="ORF">KGD82_12150</name>
</gene>
<feature type="region of interest" description="Disordered" evidence="7">
    <location>
        <begin position="229"/>
        <end position="287"/>
    </location>
</feature>
<dbReference type="InterPro" id="IPR000719">
    <property type="entry name" value="Prot_kinase_dom"/>
</dbReference>
<evidence type="ECO:0000256" key="3">
    <source>
        <dbReference type="ARBA" id="ARBA00022679"/>
    </source>
</evidence>
<keyword evidence="2" id="KW-0723">Serine/threonine-protein kinase</keyword>
<evidence type="ECO:0000256" key="1">
    <source>
        <dbReference type="ARBA" id="ARBA00012513"/>
    </source>
</evidence>
<name>A0A975LDL8_9ACTN</name>
<dbReference type="EMBL" id="CP074402">
    <property type="protein sequence ID" value="QVJ03256.1"/>
    <property type="molecule type" value="Genomic_DNA"/>
</dbReference>
<feature type="region of interest" description="Disordered" evidence="7">
    <location>
        <begin position="1"/>
        <end position="47"/>
    </location>
</feature>
<evidence type="ECO:0000256" key="2">
    <source>
        <dbReference type="ARBA" id="ARBA00022527"/>
    </source>
</evidence>
<evidence type="ECO:0000259" key="8">
    <source>
        <dbReference type="PROSITE" id="PS50011"/>
    </source>
</evidence>
<dbReference type="GO" id="GO:0005524">
    <property type="term" value="F:ATP binding"/>
    <property type="evidence" value="ECO:0007669"/>
    <property type="project" value="UniProtKB-KW"/>
</dbReference>
<dbReference type="PROSITE" id="PS50011">
    <property type="entry name" value="PROTEIN_KINASE_DOM"/>
    <property type="match status" value="1"/>
</dbReference>
<reference evidence="9" key="1">
    <citation type="submission" date="2021-05" db="EMBL/GenBank/DDBJ databases">
        <authorList>
            <person name="Kaiqin L."/>
            <person name="Jian G."/>
        </authorList>
    </citation>
    <scope>NUCLEOTIDE SEQUENCE</scope>
    <source>
        <strain evidence="9">HDS5</strain>
    </source>
</reference>
<feature type="compositionally biased region" description="Low complexity" evidence="7">
    <location>
        <begin position="276"/>
        <end position="287"/>
    </location>
</feature>
<keyword evidence="4" id="KW-0547">Nucleotide-binding</keyword>
<keyword evidence="3" id="KW-0808">Transferase</keyword>
<evidence type="ECO:0000313" key="9">
    <source>
        <dbReference type="EMBL" id="QVJ03256.1"/>
    </source>
</evidence>
<keyword evidence="10" id="KW-1185">Reference proteome</keyword>
<evidence type="ECO:0000256" key="7">
    <source>
        <dbReference type="SAM" id="MobiDB-lite"/>
    </source>
</evidence>
<keyword evidence="6" id="KW-0067">ATP-binding</keyword>
<dbReference type="KEGG" id="nec:KGD82_12150"/>
<dbReference type="PANTHER" id="PTHR43289:SF6">
    <property type="entry name" value="SERINE_THREONINE-PROTEIN KINASE NEKL-3"/>
    <property type="match status" value="1"/>
</dbReference>
<dbReference type="SUPFAM" id="SSF56112">
    <property type="entry name" value="Protein kinase-like (PK-like)"/>
    <property type="match status" value="1"/>
</dbReference>
<organism evidence="9 10">
    <name type="scientific">Nocardiopsis eucommiae</name>
    <dbReference type="NCBI Taxonomy" id="2831970"/>
    <lineage>
        <taxon>Bacteria</taxon>
        <taxon>Bacillati</taxon>
        <taxon>Actinomycetota</taxon>
        <taxon>Actinomycetes</taxon>
        <taxon>Streptosporangiales</taxon>
        <taxon>Nocardiopsidaceae</taxon>
        <taxon>Nocardiopsis</taxon>
    </lineage>
</organism>
<dbReference type="GO" id="GO:0004674">
    <property type="term" value="F:protein serine/threonine kinase activity"/>
    <property type="evidence" value="ECO:0007669"/>
    <property type="project" value="UniProtKB-KW"/>
</dbReference>
<evidence type="ECO:0000313" key="10">
    <source>
        <dbReference type="Proteomes" id="UP000682416"/>
    </source>
</evidence>
<dbReference type="Pfam" id="PF00069">
    <property type="entry name" value="Pkinase"/>
    <property type="match status" value="1"/>
</dbReference>
<dbReference type="EC" id="2.7.11.1" evidence="1"/>
<evidence type="ECO:0000256" key="5">
    <source>
        <dbReference type="ARBA" id="ARBA00022777"/>
    </source>
</evidence>